<accession>A0A1I3TWT2</accession>
<organism evidence="2 3">
    <name type="scientific">Myroides guanonis</name>
    <dbReference type="NCBI Taxonomy" id="1150112"/>
    <lineage>
        <taxon>Bacteria</taxon>
        <taxon>Pseudomonadati</taxon>
        <taxon>Bacteroidota</taxon>
        <taxon>Flavobacteriia</taxon>
        <taxon>Flavobacteriales</taxon>
        <taxon>Flavobacteriaceae</taxon>
        <taxon>Myroides</taxon>
    </lineage>
</organism>
<dbReference type="CDD" id="cd04301">
    <property type="entry name" value="NAT_SF"/>
    <property type="match status" value="1"/>
</dbReference>
<dbReference type="EMBL" id="FORU01000015">
    <property type="protein sequence ID" value="SFJ75714.1"/>
    <property type="molecule type" value="Genomic_DNA"/>
</dbReference>
<evidence type="ECO:0000313" key="2">
    <source>
        <dbReference type="EMBL" id="SFJ75714.1"/>
    </source>
</evidence>
<name>A0A1I3TWT2_9FLAO</name>
<dbReference type="PROSITE" id="PS51186">
    <property type="entry name" value="GNAT"/>
    <property type="match status" value="1"/>
</dbReference>
<dbReference type="RefSeq" id="WP_090680545.1">
    <property type="nucleotide sequence ID" value="NZ_FORU01000015.1"/>
</dbReference>
<dbReference type="InterPro" id="IPR016181">
    <property type="entry name" value="Acyl_CoA_acyltransferase"/>
</dbReference>
<dbReference type="STRING" id="1150112.SAMN04487893_11542"/>
<reference evidence="3" key="1">
    <citation type="submission" date="2016-10" db="EMBL/GenBank/DDBJ databases">
        <authorList>
            <person name="Varghese N."/>
            <person name="Submissions S."/>
        </authorList>
    </citation>
    <scope>NUCLEOTIDE SEQUENCE [LARGE SCALE GENOMIC DNA]</scope>
    <source>
        <strain evidence="3">DSM 26542</strain>
    </source>
</reference>
<dbReference type="SUPFAM" id="SSF55729">
    <property type="entry name" value="Acyl-CoA N-acyltransferases (Nat)"/>
    <property type="match status" value="1"/>
</dbReference>
<dbReference type="Gene3D" id="3.40.630.30">
    <property type="match status" value="1"/>
</dbReference>
<dbReference type="Pfam" id="PF13673">
    <property type="entry name" value="Acetyltransf_10"/>
    <property type="match status" value="1"/>
</dbReference>
<evidence type="ECO:0000313" key="3">
    <source>
        <dbReference type="Proteomes" id="UP000243887"/>
    </source>
</evidence>
<dbReference type="PANTHER" id="PTHR43451:SF1">
    <property type="entry name" value="ACETYLTRANSFERASE"/>
    <property type="match status" value="1"/>
</dbReference>
<dbReference type="InterPro" id="IPR052564">
    <property type="entry name" value="N-acetyltrans/Recomb-assoc"/>
</dbReference>
<dbReference type="Proteomes" id="UP000243887">
    <property type="component" value="Unassembled WGS sequence"/>
</dbReference>
<dbReference type="AlphaFoldDB" id="A0A1I3TWT2"/>
<sequence>MTIRPYQSQDIQQITKLFHDTVHHVNIYDYSQEQLDVWAPEDIDLDSWHHRLSSQCCLIAMIENNIVGFGSIDPLGCLDMLYVHKDFQKQGIASKLCDELESFYSLSSVYTHASITAKAFFLNRGYKVIKKQEVERRGITLINYQMEKCFI</sequence>
<dbReference type="GO" id="GO:0016747">
    <property type="term" value="F:acyltransferase activity, transferring groups other than amino-acyl groups"/>
    <property type="evidence" value="ECO:0007669"/>
    <property type="project" value="InterPro"/>
</dbReference>
<dbReference type="PANTHER" id="PTHR43451">
    <property type="entry name" value="ACETYLTRANSFERASE (GNAT) FAMILY PROTEIN"/>
    <property type="match status" value="1"/>
</dbReference>
<proteinExistence type="predicted"/>
<keyword evidence="3" id="KW-1185">Reference proteome</keyword>
<dbReference type="InterPro" id="IPR000182">
    <property type="entry name" value="GNAT_dom"/>
</dbReference>
<dbReference type="OrthoDB" id="424368at2"/>
<protein>
    <submittedName>
        <fullName evidence="2">Putative acetyltransferase</fullName>
    </submittedName>
</protein>
<evidence type="ECO:0000259" key="1">
    <source>
        <dbReference type="PROSITE" id="PS51186"/>
    </source>
</evidence>
<feature type="domain" description="N-acetyltransferase" evidence="1">
    <location>
        <begin position="1"/>
        <end position="151"/>
    </location>
</feature>
<keyword evidence="2" id="KW-0808">Transferase</keyword>
<gene>
    <name evidence="2" type="ORF">SAMN04487893_11542</name>
</gene>